<feature type="transmembrane region" description="Helical" evidence="1">
    <location>
        <begin position="6"/>
        <end position="24"/>
    </location>
</feature>
<dbReference type="EMBL" id="FNVN01000002">
    <property type="protein sequence ID" value="SEG28053.1"/>
    <property type="molecule type" value="Genomic_DNA"/>
</dbReference>
<keyword evidence="4" id="KW-1185">Reference proteome</keyword>
<dbReference type="EMBL" id="CP031311">
    <property type="protein sequence ID" value="QCC48320.1"/>
    <property type="molecule type" value="Genomic_DNA"/>
</dbReference>
<dbReference type="AlphaFoldDB" id="A0A1H5YUX6"/>
<reference evidence="3 4" key="1">
    <citation type="submission" date="2016-10" db="EMBL/GenBank/DDBJ databases">
        <authorList>
            <person name="de Groot N.N."/>
        </authorList>
    </citation>
    <scope>NUCLEOTIDE SEQUENCE [LARGE SCALE GENOMIC DNA]</scope>
    <source>
        <strain evidence="3 4">CGMCC 1.10331</strain>
    </source>
</reference>
<organism evidence="3 4">
    <name type="scientific">Halobellus limi</name>
    <dbReference type="NCBI Taxonomy" id="699433"/>
    <lineage>
        <taxon>Archaea</taxon>
        <taxon>Methanobacteriati</taxon>
        <taxon>Methanobacteriota</taxon>
        <taxon>Stenosarchaea group</taxon>
        <taxon>Halobacteria</taxon>
        <taxon>Halobacteriales</taxon>
        <taxon>Haloferacaceae</taxon>
        <taxon>Halobellus</taxon>
    </lineage>
</organism>
<dbReference type="Proteomes" id="UP000296733">
    <property type="component" value="Chromosome"/>
</dbReference>
<gene>
    <name evidence="2" type="ORF">DV707_11975</name>
    <name evidence="3" type="ORF">SAMN04488133_1739</name>
</gene>
<dbReference type="KEGG" id="hlm:DV707_11975"/>
<dbReference type="RefSeq" id="WP_103991478.1">
    <property type="nucleotide sequence ID" value="NZ_CP031311.1"/>
</dbReference>
<keyword evidence="1" id="KW-0812">Transmembrane</keyword>
<accession>A0A1H5YUX6</accession>
<feature type="transmembrane region" description="Helical" evidence="1">
    <location>
        <begin position="122"/>
        <end position="145"/>
    </location>
</feature>
<evidence type="ECO:0000313" key="3">
    <source>
        <dbReference type="EMBL" id="SEG28053.1"/>
    </source>
</evidence>
<dbReference type="Proteomes" id="UP000236740">
    <property type="component" value="Unassembled WGS sequence"/>
</dbReference>
<proteinExistence type="predicted"/>
<keyword evidence="1" id="KW-0472">Membrane</keyword>
<evidence type="ECO:0000313" key="2">
    <source>
        <dbReference type="EMBL" id="QCC48320.1"/>
    </source>
</evidence>
<dbReference type="GeneID" id="39858822"/>
<protein>
    <submittedName>
        <fullName evidence="3">Uncharacterized protein</fullName>
    </submittedName>
</protein>
<reference evidence="2 5" key="2">
    <citation type="journal article" date="2019" name="Nat. Commun.">
        <title>A new type of DNA phosphorothioation-based antiviral system in archaea.</title>
        <authorList>
            <person name="Xiong L."/>
            <person name="Liu S."/>
            <person name="Chen S."/>
            <person name="Xiao Y."/>
            <person name="Zhu B."/>
            <person name="Gao Y."/>
            <person name="Zhang Y."/>
            <person name="Chen B."/>
            <person name="Luo J."/>
            <person name="Deng Z."/>
            <person name="Chen X."/>
            <person name="Wang L."/>
            <person name="Chen S."/>
        </authorList>
    </citation>
    <scope>NUCLEOTIDE SEQUENCE [LARGE SCALE GENOMIC DNA]</scope>
    <source>
        <strain evidence="2 5">CGMCC 1.10331</strain>
    </source>
</reference>
<feature type="transmembrane region" description="Helical" evidence="1">
    <location>
        <begin position="54"/>
        <end position="82"/>
    </location>
</feature>
<evidence type="ECO:0000256" key="1">
    <source>
        <dbReference type="SAM" id="Phobius"/>
    </source>
</evidence>
<evidence type="ECO:0000313" key="4">
    <source>
        <dbReference type="Proteomes" id="UP000236740"/>
    </source>
</evidence>
<feature type="transmembrane region" description="Helical" evidence="1">
    <location>
        <begin position="88"/>
        <end position="110"/>
    </location>
</feature>
<keyword evidence="1" id="KW-1133">Transmembrane helix</keyword>
<dbReference type="OrthoDB" id="282815at2157"/>
<evidence type="ECO:0000313" key="5">
    <source>
        <dbReference type="Proteomes" id="UP000296733"/>
    </source>
</evidence>
<name>A0A1H5YUX6_9EURY</name>
<sequence length="146" mass="14382">MAQTTLVVSFLLGVFIVGGAVLLLSRGRFRYTPAYGADGGDLADRLAEVARTPVAWMVGFLALTLVAGAATVLAVGGFGVAAGVSGGAAALLAAVGVAVLAGYLFYGTFAAARSRGLHSAQAAAFGSWALGLVLLLAVAASLLGIV</sequence>